<dbReference type="KEGG" id="hsr:HSBAA_18390"/>
<accession>A0A455U5P9</accession>
<organism evidence="1 2">
    <name type="scientific">Vreelandella sulfidaeris</name>
    <dbReference type="NCBI Taxonomy" id="115553"/>
    <lineage>
        <taxon>Bacteria</taxon>
        <taxon>Pseudomonadati</taxon>
        <taxon>Pseudomonadota</taxon>
        <taxon>Gammaproteobacteria</taxon>
        <taxon>Oceanospirillales</taxon>
        <taxon>Halomonadaceae</taxon>
        <taxon>Vreelandella</taxon>
    </lineage>
</organism>
<protein>
    <submittedName>
        <fullName evidence="1">Uncharacterized protein</fullName>
    </submittedName>
</protein>
<dbReference type="EMBL" id="AP019514">
    <property type="protein sequence ID" value="BBI60533.1"/>
    <property type="molecule type" value="Genomic_DNA"/>
</dbReference>
<dbReference type="Proteomes" id="UP000320231">
    <property type="component" value="Chromosome"/>
</dbReference>
<name>A0A455U5P9_9GAMM</name>
<evidence type="ECO:0000313" key="2">
    <source>
        <dbReference type="Proteomes" id="UP000320231"/>
    </source>
</evidence>
<gene>
    <name evidence="1" type="ORF">HSBAA_18390</name>
</gene>
<evidence type="ECO:0000313" key="1">
    <source>
        <dbReference type="EMBL" id="BBI60533.1"/>
    </source>
</evidence>
<dbReference type="AlphaFoldDB" id="A0A455U5P9"/>
<proteinExistence type="predicted"/>
<reference evidence="1 2" key="1">
    <citation type="journal article" date="2019" name="Microbiol. Resour. Announc.">
        <title>Complete Genome Sequence of Halomonas sulfidaeris Strain Esulfide1 Isolated from a Metal Sulfide Rock at a Depth of 2,200 Meters, Obtained Using Nanopore Sequencing.</title>
        <authorList>
            <person name="Saito M."/>
            <person name="Nishigata A."/>
            <person name="Galipon J."/>
            <person name="Arakawa K."/>
        </authorList>
    </citation>
    <scope>NUCLEOTIDE SEQUENCE [LARGE SCALE GENOMIC DNA]</scope>
    <source>
        <strain evidence="1 2">ATCC BAA-803</strain>
    </source>
</reference>
<sequence length="59" mass="6747">MLFHHYLKYLAGEPEIVTVTNELVREIRRLVDAKEAGKYQFKNVDSPKGKGADQKSKQA</sequence>